<dbReference type="Gene3D" id="2.60.40.1120">
    <property type="entry name" value="Carboxypeptidase-like, regulatory domain"/>
    <property type="match status" value="1"/>
</dbReference>
<dbReference type="AlphaFoldDB" id="A0A318UL84"/>
<evidence type="ECO:0000313" key="11">
    <source>
        <dbReference type="Proteomes" id="UP000248198"/>
    </source>
</evidence>
<keyword evidence="2 8" id="KW-0813">Transport</keyword>
<keyword evidence="6 8" id="KW-0472">Membrane</keyword>
<dbReference type="NCBIfam" id="TIGR04057">
    <property type="entry name" value="SusC_RagA_signa"/>
    <property type="match status" value="1"/>
</dbReference>
<dbReference type="InterPro" id="IPR037066">
    <property type="entry name" value="Plug_dom_sf"/>
</dbReference>
<dbReference type="NCBIfam" id="TIGR04056">
    <property type="entry name" value="OMP_RagA_SusC"/>
    <property type="match status" value="1"/>
</dbReference>
<dbReference type="GO" id="GO:0015344">
    <property type="term" value="F:siderophore uptake transmembrane transporter activity"/>
    <property type="evidence" value="ECO:0007669"/>
    <property type="project" value="TreeGrafter"/>
</dbReference>
<dbReference type="SUPFAM" id="SSF49464">
    <property type="entry name" value="Carboxypeptidase regulatory domain-like"/>
    <property type="match status" value="1"/>
</dbReference>
<evidence type="ECO:0000256" key="1">
    <source>
        <dbReference type="ARBA" id="ARBA00004571"/>
    </source>
</evidence>
<feature type="domain" description="TonB-dependent receptor plug" evidence="9">
    <location>
        <begin position="140"/>
        <end position="243"/>
    </location>
</feature>
<gene>
    <name evidence="10" type="ORF">B0O44_101622</name>
</gene>
<keyword evidence="4 8" id="KW-0812">Transmembrane</keyword>
<dbReference type="GO" id="GO:0009279">
    <property type="term" value="C:cell outer membrane"/>
    <property type="evidence" value="ECO:0007669"/>
    <property type="project" value="UniProtKB-SubCell"/>
</dbReference>
<sequence>MTKIYKQSGLVPSGTSPHFRKAKRPLLNQLKKAIPLMLLTLLSVMTYAQTTLTGKVTDETGAPLPGVSVKVKNAPGAAMTDVNGKYNIQASAKAILEFTYVGYLKQEISVSGQNTINVTLQPDSKLMDEVIVVGYTTKNKSQIVSSVSTVTSKQLLDVTSNSTASLLQGKASGVMVSTTSGQPGTTPSIRIRGTGTITSGAEPLTVVDGIIGGSANPRDIESVTILKDAAATGLYGSRAANGVLVITTKQGKSGKTKVDYSGSFGINNASQGNFKLMTGQQLLDFYTPLYNTDYTTKRNANITTLKKTVPNPTQQQIDDYLTSKGIPLTSGAYLAQSLPAVPENTNWRDIAFRQAYTNNQAINISGGDEKTKFYVGANYYDEQGTLINTDYKNFTFRVNLEHQINKRFKVTARINSSFSKTQNDPSGALYQAYTNSPWDNPYNPDGSPKYVDFTTKGWYGRDANNFLFSSQYDRNNSRGQNLTGDVKLDYKIADWISFSTSNRYTATNSRSEKLTDPRTPSGKSLGGEVYTAYGYTNSFITSNLFNANHSFGKHNLSGIAGFEYQQNYLDGMNATADGILPGLYVLDATATPKLVNGTNSKSRYVSELFMGDYNYDNRYFATVSLRNDASSKFGRNHLSGLFYSFAGGWNISNEKFFESKTITNLKLRGSYGITGNTPSGDYSHLDLYLANIQYATIPGAYPRSLPNPNLTWETPTTINAGINIGFWNRIDLSVDVYQRTNKDLIIDVPLNSATGFYYSTQNIGSVRNKGIDIELNTKNLVGEFKWNSTFNIGFNKNRVISLYKDQPIPKGLQQIAVGKDLNSWYMAEWAGVDPNTGAPQWYTNTLDASGNYVKTITNNQALAKPAYVGTATPKFTGGFANDFSYKNFTLSAFMNFVYGSKIYNSSRELFDADGAYPQYNSMVLKEGWSRWEKPGDIATHPLPVLNGNGSNKTSSRYLENGSYIRLRNVTLGYNLPESINQKLKVSNIRVFVSGDNLVTLTGFSGMDPEVSNVVSGSSSTESNGVSGTKYPISKKILFGVNVSF</sequence>
<keyword evidence="5" id="KW-0732">Signal</keyword>
<dbReference type="InterPro" id="IPR039426">
    <property type="entry name" value="TonB-dep_rcpt-like"/>
</dbReference>
<comment type="caution">
    <text evidence="10">The sequence shown here is derived from an EMBL/GenBank/DDBJ whole genome shotgun (WGS) entry which is preliminary data.</text>
</comment>
<dbReference type="Gene3D" id="2.40.170.20">
    <property type="entry name" value="TonB-dependent receptor, beta-barrel domain"/>
    <property type="match status" value="1"/>
</dbReference>
<dbReference type="PANTHER" id="PTHR30069">
    <property type="entry name" value="TONB-DEPENDENT OUTER MEMBRANE RECEPTOR"/>
    <property type="match status" value="1"/>
</dbReference>
<dbReference type="InterPro" id="IPR008969">
    <property type="entry name" value="CarboxyPept-like_regulatory"/>
</dbReference>
<dbReference type="OrthoDB" id="9768177at2"/>
<dbReference type="InterPro" id="IPR036942">
    <property type="entry name" value="Beta-barrel_TonB_sf"/>
</dbReference>
<keyword evidence="7 8" id="KW-0998">Cell outer membrane</keyword>
<reference evidence="10 11" key="1">
    <citation type="submission" date="2018-06" db="EMBL/GenBank/DDBJ databases">
        <title>Genomic Encyclopedia of Archaeal and Bacterial Type Strains, Phase II (KMG-II): from individual species to whole genera.</title>
        <authorList>
            <person name="Goeker M."/>
        </authorList>
    </citation>
    <scope>NUCLEOTIDE SEQUENCE [LARGE SCALE GENOMIC DNA]</scope>
    <source>
        <strain evidence="10 11">DSM 27372</strain>
    </source>
</reference>
<evidence type="ECO:0000259" key="9">
    <source>
        <dbReference type="Pfam" id="PF07715"/>
    </source>
</evidence>
<keyword evidence="3 8" id="KW-1134">Transmembrane beta strand</keyword>
<dbReference type="InterPro" id="IPR023996">
    <property type="entry name" value="TonB-dep_OMP_SusC/RagA"/>
</dbReference>
<evidence type="ECO:0000256" key="7">
    <source>
        <dbReference type="ARBA" id="ARBA00023237"/>
    </source>
</evidence>
<evidence type="ECO:0000256" key="3">
    <source>
        <dbReference type="ARBA" id="ARBA00022452"/>
    </source>
</evidence>
<evidence type="ECO:0000256" key="5">
    <source>
        <dbReference type="ARBA" id="ARBA00022729"/>
    </source>
</evidence>
<comment type="subcellular location">
    <subcellularLocation>
        <location evidence="1 8">Cell outer membrane</location>
        <topology evidence="1 8">Multi-pass membrane protein</topology>
    </subcellularLocation>
</comment>
<dbReference type="RefSeq" id="WP_110827214.1">
    <property type="nucleotide sequence ID" value="NZ_QKLU01000001.1"/>
</dbReference>
<dbReference type="EMBL" id="QKLU01000001">
    <property type="protein sequence ID" value="PYF77142.1"/>
    <property type="molecule type" value="Genomic_DNA"/>
</dbReference>
<dbReference type="Pfam" id="PF07715">
    <property type="entry name" value="Plug"/>
    <property type="match status" value="1"/>
</dbReference>
<keyword evidence="11" id="KW-1185">Reference proteome</keyword>
<organism evidence="10 11">
    <name type="scientific">Pedobacter nutrimenti</name>
    <dbReference type="NCBI Taxonomy" id="1241337"/>
    <lineage>
        <taxon>Bacteria</taxon>
        <taxon>Pseudomonadati</taxon>
        <taxon>Bacteroidota</taxon>
        <taxon>Sphingobacteriia</taxon>
        <taxon>Sphingobacteriales</taxon>
        <taxon>Sphingobacteriaceae</taxon>
        <taxon>Pedobacter</taxon>
    </lineage>
</organism>
<dbReference type="InterPro" id="IPR023997">
    <property type="entry name" value="TonB-dep_OMP_SusC/RagA_CS"/>
</dbReference>
<accession>A0A318UL84</accession>
<evidence type="ECO:0000256" key="2">
    <source>
        <dbReference type="ARBA" id="ARBA00022448"/>
    </source>
</evidence>
<protein>
    <submittedName>
        <fullName evidence="10">TonB-linked SusC/RagA family outer membrane protein</fullName>
    </submittedName>
</protein>
<evidence type="ECO:0000256" key="6">
    <source>
        <dbReference type="ARBA" id="ARBA00023136"/>
    </source>
</evidence>
<dbReference type="PANTHER" id="PTHR30069:SF29">
    <property type="entry name" value="HEMOGLOBIN AND HEMOGLOBIN-HAPTOGLOBIN-BINDING PROTEIN 1-RELATED"/>
    <property type="match status" value="1"/>
</dbReference>
<dbReference type="Gene3D" id="2.170.130.10">
    <property type="entry name" value="TonB-dependent receptor, plug domain"/>
    <property type="match status" value="1"/>
</dbReference>
<dbReference type="Proteomes" id="UP000248198">
    <property type="component" value="Unassembled WGS sequence"/>
</dbReference>
<comment type="similarity">
    <text evidence="8">Belongs to the TonB-dependent receptor family.</text>
</comment>
<name>A0A318UL84_9SPHI</name>
<dbReference type="PROSITE" id="PS52016">
    <property type="entry name" value="TONB_DEPENDENT_REC_3"/>
    <property type="match status" value="1"/>
</dbReference>
<dbReference type="SUPFAM" id="SSF56935">
    <property type="entry name" value="Porins"/>
    <property type="match status" value="1"/>
</dbReference>
<dbReference type="GO" id="GO:0044718">
    <property type="term" value="P:siderophore transmembrane transport"/>
    <property type="evidence" value="ECO:0007669"/>
    <property type="project" value="TreeGrafter"/>
</dbReference>
<evidence type="ECO:0000256" key="8">
    <source>
        <dbReference type="PROSITE-ProRule" id="PRU01360"/>
    </source>
</evidence>
<proteinExistence type="inferred from homology"/>
<evidence type="ECO:0000313" key="10">
    <source>
        <dbReference type="EMBL" id="PYF77142.1"/>
    </source>
</evidence>
<dbReference type="Pfam" id="PF13715">
    <property type="entry name" value="CarbopepD_reg_2"/>
    <property type="match status" value="1"/>
</dbReference>
<dbReference type="InterPro" id="IPR012910">
    <property type="entry name" value="Plug_dom"/>
</dbReference>
<evidence type="ECO:0000256" key="4">
    <source>
        <dbReference type="ARBA" id="ARBA00022692"/>
    </source>
</evidence>